<name>A0A089HIQ6_PAEDU</name>
<feature type="transmembrane region" description="Helical" evidence="1">
    <location>
        <begin position="58"/>
        <end position="78"/>
    </location>
</feature>
<evidence type="ECO:0000256" key="1">
    <source>
        <dbReference type="SAM" id="Phobius"/>
    </source>
</evidence>
<sequence>MNITDLKAVIWKENKEILRSMKGVFLLTIVTTNVLQYITVSPLLNRTDISGEMKATQFGALTMYLSVLVVLFLGHTFINRFLNDERKDKTIQILLANGIDKRSLWFGKMTITVLYTFIALIFTVLLHILFMKIAFNVDFKYTLLTFFLTFVSMPMLGFGTLALLSIVYWYFNKVDIISFLFPLISYLGIWNLSIKLIYNFPSLIVCLISTAIGILAIFTASIVVNRIPKERIIGK</sequence>
<gene>
    <name evidence="2" type="ORF">PDUR_02265</name>
</gene>
<keyword evidence="1" id="KW-0472">Membrane</keyword>
<dbReference type="RefSeq" id="WP_042204892.1">
    <property type="nucleotide sequence ID" value="NZ_CP009288.1"/>
</dbReference>
<dbReference type="Proteomes" id="UP000029409">
    <property type="component" value="Chromosome"/>
</dbReference>
<feature type="transmembrane region" description="Helical" evidence="1">
    <location>
        <begin position="176"/>
        <end position="194"/>
    </location>
</feature>
<evidence type="ECO:0008006" key="4">
    <source>
        <dbReference type="Google" id="ProtNLM"/>
    </source>
</evidence>
<keyword evidence="3" id="KW-1185">Reference proteome</keyword>
<feature type="transmembrane region" description="Helical" evidence="1">
    <location>
        <begin position="21"/>
        <end position="38"/>
    </location>
</feature>
<evidence type="ECO:0000313" key="2">
    <source>
        <dbReference type="EMBL" id="AIQ10962.1"/>
    </source>
</evidence>
<dbReference type="AlphaFoldDB" id="A0A089HIQ6"/>
<protein>
    <recommendedName>
        <fullName evidence="4">ABC transporter permease</fullName>
    </recommendedName>
</protein>
<keyword evidence="1" id="KW-0812">Transmembrane</keyword>
<evidence type="ECO:0000313" key="3">
    <source>
        <dbReference type="Proteomes" id="UP000029409"/>
    </source>
</evidence>
<accession>A0A089HIQ6</accession>
<feature type="transmembrane region" description="Helical" evidence="1">
    <location>
        <begin position="141"/>
        <end position="169"/>
    </location>
</feature>
<dbReference type="Pfam" id="PF12730">
    <property type="entry name" value="ABC2_membrane_4"/>
    <property type="match status" value="1"/>
</dbReference>
<organism evidence="2 3">
    <name type="scientific">Paenibacillus durus</name>
    <name type="common">Paenibacillus azotofixans</name>
    <dbReference type="NCBI Taxonomy" id="44251"/>
    <lineage>
        <taxon>Bacteria</taxon>
        <taxon>Bacillati</taxon>
        <taxon>Bacillota</taxon>
        <taxon>Bacilli</taxon>
        <taxon>Bacillales</taxon>
        <taxon>Paenibacillaceae</taxon>
        <taxon>Paenibacillus</taxon>
    </lineage>
</organism>
<dbReference type="OrthoDB" id="9553616at2"/>
<feature type="transmembrane region" description="Helical" evidence="1">
    <location>
        <begin position="111"/>
        <end position="135"/>
    </location>
</feature>
<reference evidence="2 3" key="1">
    <citation type="submission" date="2014-08" db="EMBL/GenBank/DDBJ databases">
        <title>Comparative genomics of the Paenibacillus odorifer group.</title>
        <authorList>
            <person name="den Bakker H.C."/>
            <person name="Tsai Y.-C."/>
            <person name="Martin N."/>
            <person name="Korlach J."/>
            <person name="Wiedmann M."/>
        </authorList>
    </citation>
    <scope>NUCLEOTIDE SEQUENCE [LARGE SCALE GENOMIC DNA]</scope>
    <source>
        <strain evidence="2 3">DSM 1735</strain>
    </source>
</reference>
<keyword evidence="1" id="KW-1133">Transmembrane helix</keyword>
<proteinExistence type="predicted"/>
<feature type="transmembrane region" description="Helical" evidence="1">
    <location>
        <begin position="200"/>
        <end position="224"/>
    </location>
</feature>
<dbReference type="EMBL" id="CP009288">
    <property type="protein sequence ID" value="AIQ10962.1"/>
    <property type="molecule type" value="Genomic_DNA"/>
</dbReference>
<dbReference type="KEGG" id="pdu:PDUR_02265"/>